<keyword evidence="4" id="KW-1185">Reference proteome</keyword>
<accession>A0A9P7J3E8</accession>
<dbReference type="Proteomes" id="UP000719766">
    <property type="component" value="Unassembled WGS sequence"/>
</dbReference>
<keyword evidence="1" id="KW-0175">Coiled coil</keyword>
<comment type="caution">
    <text evidence="3">The sequence shown here is derived from an EMBL/GenBank/DDBJ whole genome shotgun (WGS) entry which is preliminary data.</text>
</comment>
<protein>
    <submittedName>
        <fullName evidence="3">Uncharacterized protein</fullName>
    </submittedName>
</protein>
<dbReference type="GeneID" id="64599659"/>
<sequence>MECKANRDYEPFWNLFFEDWAAKFPERSVLFPDIPLDVVLTVEQKHKENEAWTLWQQRLMEKLHNHFSGSKAGRRANSTHNTTINNMINQIMKGSKGKSSRALKDWEMYARLHYSDKVRDVVKVEEDILKDDPDAKPAKKTNLSIIRDQTKRAFAEESEDIKKQVREAVEVMKRKKRAEIEEIKQTNTSLDNTAYISKIGAIPTQFFEELHQMTGWTFSVLMGGPDPVAGGILDISSFHVRTTTIENSEHSMTEAAALSMSNGSLPEDTPCLAPNPTISPSPLPEDETSSQLAPNSTVSLPLDNFVPSTIPNGHISTNPPHDFSNMLNTNDFFSTIHLEKISDHTLPDLPPLEDNTDDFDPLLPILPMPPQLQMNTANVEPLTTGDGQSSSLLKLLLDRIGDKDIPPPDAPQPALTVALPHLHNYDFSPVVHGNDGPNTAEGLTVEGGSDSLPLAGQVAPTHSSQCYVTSPTLPQCAQGGKHMQHSKISNSAIDSGSIEEHTSCGKRQCFQFKRAEEANNIGTVATVGSRRVVQK</sequence>
<dbReference type="RefSeq" id="XP_041164647.1">
    <property type="nucleotide sequence ID" value="XM_041305895.1"/>
</dbReference>
<feature type="region of interest" description="Disordered" evidence="2">
    <location>
        <begin position="259"/>
        <end position="294"/>
    </location>
</feature>
<evidence type="ECO:0000313" key="3">
    <source>
        <dbReference type="EMBL" id="KAG1800905.1"/>
    </source>
</evidence>
<reference evidence="3" key="1">
    <citation type="journal article" date="2020" name="New Phytol.">
        <title>Comparative genomics reveals dynamic genome evolution in host specialist ectomycorrhizal fungi.</title>
        <authorList>
            <person name="Lofgren L.A."/>
            <person name="Nguyen N.H."/>
            <person name="Vilgalys R."/>
            <person name="Ruytinx J."/>
            <person name="Liao H.L."/>
            <person name="Branco S."/>
            <person name="Kuo A."/>
            <person name="LaButti K."/>
            <person name="Lipzen A."/>
            <person name="Andreopoulos W."/>
            <person name="Pangilinan J."/>
            <person name="Riley R."/>
            <person name="Hundley H."/>
            <person name="Na H."/>
            <person name="Barry K."/>
            <person name="Grigoriev I.V."/>
            <person name="Stajich J.E."/>
            <person name="Kennedy P.G."/>
        </authorList>
    </citation>
    <scope>NUCLEOTIDE SEQUENCE</scope>
    <source>
        <strain evidence="3">S12</strain>
    </source>
</reference>
<dbReference type="EMBL" id="JABBWE010000008">
    <property type="protein sequence ID" value="KAG1800905.1"/>
    <property type="molecule type" value="Genomic_DNA"/>
</dbReference>
<dbReference type="OrthoDB" id="2677857at2759"/>
<proteinExistence type="predicted"/>
<feature type="coiled-coil region" evidence="1">
    <location>
        <begin position="155"/>
        <end position="193"/>
    </location>
</feature>
<organism evidence="3 4">
    <name type="scientific">Suillus plorans</name>
    <dbReference type="NCBI Taxonomy" id="116603"/>
    <lineage>
        <taxon>Eukaryota</taxon>
        <taxon>Fungi</taxon>
        <taxon>Dikarya</taxon>
        <taxon>Basidiomycota</taxon>
        <taxon>Agaricomycotina</taxon>
        <taxon>Agaricomycetes</taxon>
        <taxon>Agaricomycetidae</taxon>
        <taxon>Boletales</taxon>
        <taxon>Suillineae</taxon>
        <taxon>Suillaceae</taxon>
        <taxon>Suillus</taxon>
    </lineage>
</organism>
<dbReference type="AlphaFoldDB" id="A0A9P7J3E8"/>
<name>A0A9P7J3E8_9AGAM</name>
<gene>
    <name evidence="3" type="ORF">HD556DRAFT_1438904</name>
</gene>
<evidence type="ECO:0000256" key="1">
    <source>
        <dbReference type="SAM" id="Coils"/>
    </source>
</evidence>
<evidence type="ECO:0000256" key="2">
    <source>
        <dbReference type="SAM" id="MobiDB-lite"/>
    </source>
</evidence>
<evidence type="ECO:0000313" key="4">
    <source>
        <dbReference type="Proteomes" id="UP000719766"/>
    </source>
</evidence>